<evidence type="ECO:0000256" key="4">
    <source>
        <dbReference type="ARBA" id="ARBA00022723"/>
    </source>
</evidence>
<dbReference type="GO" id="GO:0004519">
    <property type="term" value="F:endonuclease activity"/>
    <property type="evidence" value="ECO:0007669"/>
    <property type="project" value="UniProtKB-KW"/>
</dbReference>
<dbReference type="InterPro" id="IPR051547">
    <property type="entry name" value="TDP2-like"/>
</dbReference>
<evidence type="ECO:0000313" key="11">
    <source>
        <dbReference type="Proteomes" id="UP000094580"/>
    </source>
</evidence>
<evidence type="ECO:0000256" key="1">
    <source>
        <dbReference type="ARBA" id="ARBA00001936"/>
    </source>
</evidence>
<evidence type="ECO:0000259" key="9">
    <source>
        <dbReference type="Pfam" id="PF03372"/>
    </source>
</evidence>
<comment type="cofactor">
    <cofactor evidence="1">
        <name>Mn(2+)</name>
        <dbReference type="ChEBI" id="CHEBI:29035"/>
    </cofactor>
</comment>
<protein>
    <submittedName>
        <fullName evidence="10">Endonuclease</fullName>
    </submittedName>
</protein>
<dbReference type="EMBL" id="MDKC01000032">
    <property type="protein sequence ID" value="ODG90997.1"/>
    <property type="molecule type" value="Genomic_DNA"/>
</dbReference>
<sequence>MSSKHKHDVSFQTWNLYLGADLTPLIGTTLAQIPQRVTEVFQQFLATDITTRVKAIAKGIAKEKPDFIGLQEAELLQLIIPTFGIVTFDFIELLIGELEKLGLKYKIGAKNDNLSVGLPDLNGNLVQYLDRDAILIRKDSEWKILSKQEANFQTNLTLPVGGQAITVLRGWSSLEVRKGGKVFKLINTHLEPNDEAVRNAQATEILLGPANTQLPVIISGDMNAVPNSTTYNLFVNSGLNDLWNFVGIGLGFTGHQAPNLLNSVSLLNERVDYIYYKNGWNPLSAHLIGNSQSDRTKTGLWPSDHAGLFSRLSLKYNHDDH</sequence>
<keyword evidence="4" id="KW-0479">Metal-binding</keyword>
<feature type="domain" description="Endonuclease/exonuclease/phosphatase" evidence="9">
    <location>
        <begin position="13"/>
        <end position="305"/>
    </location>
</feature>
<keyword evidence="8" id="KW-0234">DNA repair</keyword>
<dbReference type="RefSeq" id="WP_069034391.1">
    <property type="nucleotide sequence ID" value="NZ_MDKC01000032.1"/>
</dbReference>
<evidence type="ECO:0000256" key="2">
    <source>
        <dbReference type="ARBA" id="ARBA00001946"/>
    </source>
</evidence>
<dbReference type="Gene3D" id="3.60.10.10">
    <property type="entry name" value="Endonuclease/exonuclease/phosphatase"/>
    <property type="match status" value="1"/>
</dbReference>
<dbReference type="SUPFAM" id="SSF56219">
    <property type="entry name" value="DNase I-like"/>
    <property type="match status" value="1"/>
</dbReference>
<dbReference type="Proteomes" id="UP000094580">
    <property type="component" value="Unassembled WGS sequence"/>
</dbReference>
<keyword evidence="7" id="KW-0460">Magnesium</keyword>
<comment type="caution">
    <text evidence="10">The sequence shown here is derived from an EMBL/GenBank/DDBJ whole genome shotgun (WGS) entry which is preliminary data.</text>
</comment>
<dbReference type="PANTHER" id="PTHR15822">
    <property type="entry name" value="TRAF AND TNF RECEPTOR-ASSOCIATED PROTEIN"/>
    <property type="match status" value="1"/>
</dbReference>
<keyword evidence="10" id="KW-0255">Endonuclease</keyword>
<keyword evidence="3" id="KW-0540">Nuclease</keyword>
<gene>
    <name evidence="10" type="ORF">BED47_08130</name>
</gene>
<keyword evidence="5" id="KW-0227">DNA damage</keyword>
<dbReference type="PANTHER" id="PTHR15822:SF4">
    <property type="entry name" value="TYROSYL-DNA PHOSPHODIESTERASE 2"/>
    <property type="match status" value="1"/>
</dbReference>
<dbReference type="Pfam" id="PF03372">
    <property type="entry name" value="Exo_endo_phos"/>
    <property type="match status" value="1"/>
</dbReference>
<proteinExistence type="predicted"/>
<evidence type="ECO:0000256" key="3">
    <source>
        <dbReference type="ARBA" id="ARBA00022722"/>
    </source>
</evidence>
<name>A0ABX2ZNM5_9BACI</name>
<evidence type="ECO:0000256" key="8">
    <source>
        <dbReference type="ARBA" id="ARBA00023204"/>
    </source>
</evidence>
<reference evidence="10 11" key="1">
    <citation type="submission" date="2016-07" db="EMBL/GenBank/DDBJ databases">
        <authorList>
            <person name="Townsley L."/>
            <person name="Shank E.A."/>
        </authorList>
    </citation>
    <scope>NUCLEOTIDE SEQUENCE [LARGE SCALE GENOMIC DNA]</scope>
    <source>
        <strain evidence="10 11">CH01</strain>
    </source>
</reference>
<accession>A0ABX2ZNM5</accession>
<evidence type="ECO:0000256" key="7">
    <source>
        <dbReference type="ARBA" id="ARBA00022842"/>
    </source>
</evidence>
<evidence type="ECO:0000256" key="6">
    <source>
        <dbReference type="ARBA" id="ARBA00022801"/>
    </source>
</evidence>
<keyword evidence="11" id="KW-1185">Reference proteome</keyword>
<comment type="cofactor">
    <cofactor evidence="2">
        <name>Mg(2+)</name>
        <dbReference type="ChEBI" id="CHEBI:18420"/>
    </cofactor>
</comment>
<dbReference type="InterPro" id="IPR036691">
    <property type="entry name" value="Endo/exonu/phosph_ase_sf"/>
</dbReference>
<organism evidence="10 11">
    <name type="scientific">Gottfriedia luciferensis</name>
    <dbReference type="NCBI Taxonomy" id="178774"/>
    <lineage>
        <taxon>Bacteria</taxon>
        <taxon>Bacillati</taxon>
        <taxon>Bacillota</taxon>
        <taxon>Bacilli</taxon>
        <taxon>Bacillales</taxon>
        <taxon>Bacillaceae</taxon>
        <taxon>Gottfriedia</taxon>
    </lineage>
</organism>
<evidence type="ECO:0000256" key="5">
    <source>
        <dbReference type="ARBA" id="ARBA00022763"/>
    </source>
</evidence>
<evidence type="ECO:0000313" key="10">
    <source>
        <dbReference type="EMBL" id="ODG90997.1"/>
    </source>
</evidence>
<dbReference type="InterPro" id="IPR005135">
    <property type="entry name" value="Endo/exonuclease/phosphatase"/>
</dbReference>
<keyword evidence="6" id="KW-0378">Hydrolase</keyword>